<comment type="caution">
    <text evidence="1">The sequence shown here is derived from an EMBL/GenBank/DDBJ whole genome shotgun (WGS) entry which is preliminary data.</text>
</comment>
<dbReference type="EMBL" id="AZMM01010088">
    <property type="protein sequence ID" value="ETJ35536.1"/>
    <property type="molecule type" value="Genomic_DNA"/>
</dbReference>
<protein>
    <submittedName>
        <fullName evidence="1">Polysaccharide deacetylase protein</fullName>
    </submittedName>
</protein>
<reference evidence="1" key="1">
    <citation type="submission" date="2013-12" db="EMBL/GenBank/DDBJ databases">
        <title>A Varibaculum cambriense genome reconstructed from a premature infant gut community with otherwise low bacterial novelty that shifts toward anaerobic metabolism during the third week of life.</title>
        <authorList>
            <person name="Brown C.T."/>
            <person name="Sharon I."/>
            <person name="Thomas B.C."/>
            <person name="Castelle C.J."/>
            <person name="Morowitz M.J."/>
            <person name="Banfield J.F."/>
        </authorList>
    </citation>
    <scope>NUCLEOTIDE SEQUENCE</scope>
</reference>
<proteinExistence type="predicted"/>
<dbReference type="AlphaFoldDB" id="W1XZF4"/>
<feature type="non-terminal residue" evidence="1">
    <location>
        <position position="1"/>
    </location>
</feature>
<evidence type="ECO:0000313" key="1">
    <source>
        <dbReference type="EMBL" id="ETJ35536.1"/>
    </source>
</evidence>
<gene>
    <name evidence="1" type="ORF">Q604_UNBC10088G0001</name>
</gene>
<sequence length="81" mass="9555">TVGNMITILTENYVENGYIHRFDSKTNLYVPIKKKLGYSVVTLNELQEIDAINSKRYPHIYLMQKMSLLHYVYLKHPVCHL</sequence>
<organism evidence="1">
    <name type="scientific">human gut metagenome</name>
    <dbReference type="NCBI Taxonomy" id="408170"/>
    <lineage>
        <taxon>unclassified sequences</taxon>
        <taxon>metagenomes</taxon>
        <taxon>organismal metagenomes</taxon>
    </lineage>
</organism>
<name>W1XZF4_9ZZZZ</name>
<accession>W1XZF4</accession>